<keyword evidence="1" id="KW-0812">Transmembrane</keyword>
<evidence type="ECO:0000313" key="3">
    <source>
        <dbReference type="Proteomes" id="UP000790347"/>
    </source>
</evidence>
<name>A0A922HS38_DERFA</name>
<feature type="transmembrane region" description="Helical" evidence="1">
    <location>
        <begin position="57"/>
        <end position="82"/>
    </location>
</feature>
<keyword evidence="1" id="KW-0472">Membrane</keyword>
<protein>
    <submittedName>
        <fullName evidence="2">Uncharacterized protein</fullName>
    </submittedName>
</protein>
<reference evidence="2" key="1">
    <citation type="submission" date="2013-05" db="EMBL/GenBank/DDBJ databases">
        <authorList>
            <person name="Yim A.K.Y."/>
            <person name="Chan T.F."/>
            <person name="Ji K.M."/>
            <person name="Liu X.Y."/>
            <person name="Zhou J.W."/>
            <person name="Li R.Q."/>
            <person name="Yang K.Y."/>
            <person name="Li J."/>
            <person name="Li M."/>
            <person name="Law P.T.W."/>
            <person name="Wu Y.L."/>
            <person name="Cai Z.L."/>
            <person name="Qin H."/>
            <person name="Bao Y."/>
            <person name="Leung R.K.K."/>
            <person name="Ng P.K.S."/>
            <person name="Zou J."/>
            <person name="Zhong X.J."/>
            <person name="Ran P.X."/>
            <person name="Zhong N.S."/>
            <person name="Liu Z.G."/>
            <person name="Tsui S.K.W."/>
        </authorList>
    </citation>
    <scope>NUCLEOTIDE SEQUENCE</scope>
    <source>
        <strain evidence="2">Derf</strain>
        <tissue evidence="2">Whole organism</tissue>
    </source>
</reference>
<proteinExistence type="predicted"/>
<sequence>MFIIFRFNYWSFMSTMFIINCWLLYLFILYCQSDIYVFLATKNKYDRKYLYQSIECYVFMVSIIATSSMIMIIVEIIVLWYYRYQIGRYFPAYQFTCLFGQSRNFSSNPNSVISSNRRVSDG</sequence>
<dbReference type="AlphaFoldDB" id="A0A922HS38"/>
<evidence type="ECO:0000256" key="1">
    <source>
        <dbReference type="SAM" id="Phobius"/>
    </source>
</evidence>
<comment type="caution">
    <text evidence="2">The sequence shown here is derived from an EMBL/GenBank/DDBJ whole genome shotgun (WGS) entry which is preliminary data.</text>
</comment>
<reference evidence="2" key="2">
    <citation type="journal article" date="2022" name="Res Sq">
        <title>Comparative Genomics Reveals Insights into the Divergent Evolution of Astigmatic Mites and Household Pest Adaptations.</title>
        <authorList>
            <person name="Xiong Q."/>
            <person name="Wan A.T.-Y."/>
            <person name="Liu X.-Y."/>
            <person name="Fung C.S.-H."/>
            <person name="Xiao X."/>
            <person name="Malainual N."/>
            <person name="Hou J."/>
            <person name="Wang L."/>
            <person name="Wang M."/>
            <person name="Yang K."/>
            <person name="Cui Y."/>
            <person name="Leung E."/>
            <person name="Nong W."/>
            <person name="Shin S.-K."/>
            <person name="Au S."/>
            <person name="Jeong K.Y."/>
            <person name="Chew F.T."/>
            <person name="Hui J."/>
            <person name="Leung T.F."/>
            <person name="Tungtrongchitr A."/>
            <person name="Zhong N."/>
            <person name="Liu Z."/>
            <person name="Tsui S."/>
        </authorList>
    </citation>
    <scope>NUCLEOTIDE SEQUENCE</scope>
    <source>
        <strain evidence="2">Derf</strain>
        <tissue evidence="2">Whole organism</tissue>
    </source>
</reference>
<organism evidence="2 3">
    <name type="scientific">Dermatophagoides farinae</name>
    <name type="common">American house dust mite</name>
    <dbReference type="NCBI Taxonomy" id="6954"/>
    <lineage>
        <taxon>Eukaryota</taxon>
        <taxon>Metazoa</taxon>
        <taxon>Ecdysozoa</taxon>
        <taxon>Arthropoda</taxon>
        <taxon>Chelicerata</taxon>
        <taxon>Arachnida</taxon>
        <taxon>Acari</taxon>
        <taxon>Acariformes</taxon>
        <taxon>Sarcoptiformes</taxon>
        <taxon>Astigmata</taxon>
        <taxon>Psoroptidia</taxon>
        <taxon>Analgoidea</taxon>
        <taxon>Pyroglyphidae</taxon>
        <taxon>Dermatophagoidinae</taxon>
        <taxon>Dermatophagoides</taxon>
    </lineage>
</organism>
<accession>A0A922HS38</accession>
<dbReference type="EMBL" id="ASGP02000006">
    <property type="protein sequence ID" value="KAH9501576.1"/>
    <property type="molecule type" value="Genomic_DNA"/>
</dbReference>
<evidence type="ECO:0000313" key="2">
    <source>
        <dbReference type="EMBL" id="KAH9501576.1"/>
    </source>
</evidence>
<keyword evidence="1" id="KW-1133">Transmembrane helix</keyword>
<gene>
    <name evidence="2" type="ORF">DERF_012417</name>
</gene>
<dbReference type="Proteomes" id="UP000790347">
    <property type="component" value="Unassembled WGS sequence"/>
</dbReference>
<keyword evidence="3" id="KW-1185">Reference proteome</keyword>